<evidence type="ECO:0000256" key="1">
    <source>
        <dbReference type="SAM" id="SignalP"/>
    </source>
</evidence>
<feature type="signal peptide" evidence="1">
    <location>
        <begin position="1"/>
        <end position="25"/>
    </location>
</feature>
<reference evidence="2 3" key="1">
    <citation type="submission" date="2020-11" db="EMBL/GenBank/DDBJ databases">
        <title>Fusibacter basophilias sp. nov.</title>
        <authorList>
            <person name="Qiu D."/>
        </authorList>
    </citation>
    <scope>NUCLEOTIDE SEQUENCE [LARGE SCALE GENOMIC DNA]</scope>
    <source>
        <strain evidence="2 3">Q10-2</strain>
    </source>
</reference>
<gene>
    <name evidence="2" type="ORF">ISU02_23405</name>
</gene>
<comment type="caution">
    <text evidence="2">The sequence shown here is derived from an EMBL/GenBank/DDBJ whole genome shotgun (WGS) entry which is preliminary data.</text>
</comment>
<feature type="chain" id="PRO_5046187458" description="Lipoprotein" evidence="1">
    <location>
        <begin position="26"/>
        <end position="177"/>
    </location>
</feature>
<dbReference type="RefSeq" id="WP_194704291.1">
    <property type="nucleotide sequence ID" value="NZ_JADKNH010000031.1"/>
</dbReference>
<keyword evidence="3" id="KW-1185">Reference proteome</keyword>
<dbReference type="PROSITE" id="PS51257">
    <property type="entry name" value="PROKAR_LIPOPROTEIN"/>
    <property type="match status" value="1"/>
</dbReference>
<dbReference type="EMBL" id="JADKNH010000031">
    <property type="protein sequence ID" value="MBF4696056.1"/>
    <property type="molecule type" value="Genomic_DNA"/>
</dbReference>
<name>A0ABS0A023_9FIRM</name>
<proteinExistence type="predicted"/>
<sequence>MKRFTWAITLFVLSLLAIGCSNTYTDTNEDVPVQLSYDEIIENENATKGELLKIIRGNTEYKNNDGSYIVLNFNSIKKVGDFVTNRNDQLENVILIKNVSNLNKTKNFFNGSGYISLIDDYGNETYPEIWMQSGDEFTDILIVVESIDDFEKAKYLKLGGLDRELYKDKSVMIFKMD</sequence>
<keyword evidence="1" id="KW-0732">Signal</keyword>
<evidence type="ECO:0008006" key="4">
    <source>
        <dbReference type="Google" id="ProtNLM"/>
    </source>
</evidence>
<accession>A0ABS0A023</accession>
<dbReference type="Proteomes" id="UP000614200">
    <property type="component" value="Unassembled WGS sequence"/>
</dbReference>
<evidence type="ECO:0000313" key="2">
    <source>
        <dbReference type="EMBL" id="MBF4696056.1"/>
    </source>
</evidence>
<protein>
    <recommendedName>
        <fullName evidence="4">Lipoprotein</fullName>
    </recommendedName>
</protein>
<organism evidence="2 3">
    <name type="scientific">Fusibacter ferrireducens</name>
    <dbReference type="NCBI Taxonomy" id="2785058"/>
    <lineage>
        <taxon>Bacteria</taxon>
        <taxon>Bacillati</taxon>
        <taxon>Bacillota</taxon>
        <taxon>Clostridia</taxon>
        <taxon>Eubacteriales</taxon>
        <taxon>Eubacteriales Family XII. Incertae Sedis</taxon>
        <taxon>Fusibacter</taxon>
    </lineage>
</organism>
<evidence type="ECO:0000313" key="3">
    <source>
        <dbReference type="Proteomes" id="UP000614200"/>
    </source>
</evidence>